<dbReference type="EMBL" id="CP002780">
    <property type="protein sequence ID" value="AEG60430.1"/>
    <property type="molecule type" value="Genomic_DNA"/>
</dbReference>
<accession>F6DKQ5</accession>
<dbReference type="Proteomes" id="UP000009234">
    <property type="component" value="Chromosome"/>
</dbReference>
<dbReference type="PANTHER" id="PTHR11615">
    <property type="entry name" value="NITRATE, FORMATE, IRON DEHYDROGENASE"/>
    <property type="match status" value="1"/>
</dbReference>
<protein>
    <submittedName>
        <fullName evidence="5">Ferredoxin hydrogenase</fullName>
        <ecNumber evidence="5">1.12.7.2</ecNumber>
    </submittedName>
</protein>
<dbReference type="SUPFAM" id="SSF54862">
    <property type="entry name" value="4Fe-4S ferredoxins"/>
    <property type="match status" value="1"/>
</dbReference>
<dbReference type="InterPro" id="IPR050340">
    <property type="entry name" value="Cytosolic_Fe-S_CAF"/>
</dbReference>
<evidence type="ECO:0000259" key="4">
    <source>
        <dbReference type="PROSITE" id="PS51379"/>
    </source>
</evidence>
<dbReference type="GO" id="GO:0051536">
    <property type="term" value="F:iron-sulfur cluster binding"/>
    <property type="evidence" value="ECO:0007669"/>
    <property type="project" value="UniProtKB-KW"/>
</dbReference>
<evidence type="ECO:0000256" key="1">
    <source>
        <dbReference type="ARBA" id="ARBA00022723"/>
    </source>
</evidence>
<dbReference type="Pfam" id="PF02906">
    <property type="entry name" value="Fe_hyd_lg_C"/>
    <property type="match status" value="1"/>
</dbReference>
<keyword evidence="6" id="KW-1185">Reference proteome</keyword>
<dbReference type="PROSITE" id="PS00198">
    <property type="entry name" value="4FE4S_FER_1"/>
    <property type="match status" value="1"/>
</dbReference>
<dbReference type="InterPro" id="IPR017896">
    <property type="entry name" value="4Fe4S_Fe-S-bd"/>
</dbReference>
<gene>
    <name evidence="5" type="ordered locus">Desru_2180</name>
</gene>
<evidence type="ECO:0000256" key="3">
    <source>
        <dbReference type="ARBA" id="ARBA00023014"/>
    </source>
</evidence>
<dbReference type="eggNOG" id="COG4624">
    <property type="taxonomic scope" value="Bacteria"/>
</dbReference>
<proteinExistence type="predicted"/>
<dbReference type="InterPro" id="IPR027631">
    <property type="entry name" value="Mono_FeFe_hydrog"/>
</dbReference>
<dbReference type="GO" id="GO:0046872">
    <property type="term" value="F:metal ion binding"/>
    <property type="evidence" value="ECO:0007669"/>
    <property type="project" value="UniProtKB-KW"/>
</dbReference>
<dbReference type="Pfam" id="PF00037">
    <property type="entry name" value="Fer4"/>
    <property type="match status" value="2"/>
</dbReference>
<dbReference type="Gene3D" id="3.30.70.20">
    <property type="match status" value="2"/>
</dbReference>
<feature type="domain" description="4Fe-4S ferredoxin-type" evidence="4">
    <location>
        <begin position="121"/>
        <end position="151"/>
    </location>
</feature>
<reference evidence="6" key="1">
    <citation type="submission" date="2011-05" db="EMBL/GenBank/DDBJ databases">
        <title>Complete sequence of Desulfotomaculum ruminis DSM 2154.</title>
        <authorList>
            <person name="Lucas S."/>
            <person name="Copeland A."/>
            <person name="Lapidus A."/>
            <person name="Cheng J.-F."/>
            <person name="Goodwin L."/>
            <person name="Pitluck S."/>
            <person name="Lu M."/>
            <person name="Detter J.C."/>
            <person name="Han C."/>
            <person name="Tapia R."/>
            <person name="Land M."/>
            <person name="Hauser L."/>
            <person name="Kyrpides N."/>
            <person name="Ivanova N."/>
            <person name="Mikhailova N."/>
            <person name="Pagani I."/>
            <person name="Stams A.J.M."/>
            <person name="Plugge C.M."/>
            <person name="Muyzer G."/>
            <person name="Kuever J."/>
            <person name="Parshina S.N."/>
            <person name="Ivanova A.E."/>
            <person name="Nazina T.N."/>
            <person name="Brambilla E."/>
            <person name="Spring S."/>
            <person name="Klenk H.-P."/>
            <person name="Woyke T."/>
        </authorList>
    </citation>
    <scope>NUCLEOTIDE SEQUENCE [LARGE SCALE GENOMIC DNA]</scope>
    <source>
        <strain evidence="6">ATCC 23193 / DSM 2154 / NCIB 8452 / DL</strain>
    </source>
</reference>
<evidence type="ECO:0000313" key="6">
    <source>
        <dbReference type="Proteomes" id="UP000009234"/>
    </source>
</evidence>
<dbReference type="SUPFAM" id="SSF53920">
    <property type="entry name" value="Fe-only hydrogenase"/>
    <property type="match status" value="1"/>
</dbReference>
<dbReference type="eggNOG" id="COG1143">
    <property type="taxonomic scope" value="Bacteria"/>
</dbReference>
<dbReference type="NCBIfam" id="TIGR04105">
    <property type="entry name" value="FeFe_hydrog_B1"/>
    <property type="match status" value="1"/>
</dbReference>
<keyword evidence="3" id="KW-0411">Iron-sulfur</keyword>
<dbReference type="InterPro" id="IPR004108">
    <property type="entry name" value="Fe_hydrogenase_lsu_C"/>
</dbReference>
<reference evidence="5 6" key="2">
    <citation type="journal article" date="2012" name="Stand. Genomic Sci.">
        <title>Complete genome sequence of the sulfate-reducing firmicute Desulfotomaculum ruminis type strain (DL(T)).</title>
        <authorList>
            <person name="Spring S."/>
            <person name="Visser M."/>
            <person name="Lu M."/>
            <person name="Copeland A."/>
            <person name="Lapidus A."/>
            <person name="Lucas S."/>
            <person name="Cheng J.F."/>
            <person name="Han C."/>
            <person name="Tapia R."/>
            <person name="Goodwin L.A."/>
            <person name="Pitluck S."/>
            <person name="Ivanova N."/>
            <person name="Land M."/>
            <person name="Hauser L."/>
            <person name="Larimer F."/>
            <person name="Rohde M."/>
            <person name="Goker M."/>
            <person name="Detter J.C."/>
            <person name="Kyrpides N.C."/>
            <person name="Woyke T."/>
            <person name="Schaap P.J."/>
            <person name="Plugge C.M."/>
            <person name="Muyzer G."/>
            <person name="Kuever J."/>
            <person name="Pereira I.A."/>
            <person name="Parshina S.N."/>
            <person name="Bernier-Latmani R."/>
            <person name="Stams A.J."/>
            <person name="Klenk H.P."/>
        </authorList>
    </citation>
    <scope>NUCLEOTIDE SEQUENCE [LARGE SCALE GENOMIC DNA]</scope>
    <source>
        <strain evidence="6">ATCC 23193 / DSM 2154 / NCIB 8452 / DL</strain>
    </source>
</reference>
<dbReference type="Gene3D" id="3.40.950.10">
    <property type="entry name" value="Fe-only Hydrogenase (Larger Subunit), Chain L, domain 3"/>
    <property type="match status" value="1"/>
</dbReference>
<keyword evidence="1" id="KW-0479">Metal-binding</keyword>
<evidence type="ECO:0000313" key="5">
    <source>
        <dbReference type="EMBL" id="AEG60430.1"/>
    </source>
</evidence>
<organism evidence="5 6">
    <name type="scientific">Desulforamulus ruminis (strain ATCC 23193 / DSM 2154 / NCIMB 8452 / DL)</name>
    <name type="common">Desulfotomaculum ruminis</name>
    <dbReference type="NCBI Taxonomy" id="696281"/>
    <lineage>
        <taxon>Bacteria</taxon>
        <taxon>Bacillati</taxon>
        <taxon>Bacillota</taxon>
        <taxon>Clostridia</taxon>
        <taxon>Eubacteriales</taxon>
        <taxon>Peptococcaceae</taxon>
        <taxon>Desulforamulus</taxon>
    </lineage>
</organism>
<dbReference type="OrthoDB" id="9798098at2"/>
<feature type="domain" description="4Fe-4S ferredoxin-type" evidence="4">
    <location>
        <begin position="167"/>
        <end position="196"/>
    </location>
</feature>
<dbReference type="HOGENOM" id="CLU_039046_0_1_9"/>
<keyword evidence="5" id="KW-0560">Oxidoreductase</keyword>
<dbReference type="RefSeq" id="WP_013842190.1">
    <property type="nucleotide sequence ID" value="NC_015589.1"/>
</dbReference>
<dbReference type="AlphaFoldDB" id="F6DKQ5"/>
<name>F6DKQ5_DESRL</name>
<keyword evidence="2" id="KW-0408">Iron</keyword>
<dbReference type="InterPro" id="IPR017900">
    <property type="entry name" value="4Fe4S_Fe_S_CS"/>
</dbReference>
<dbReference type="InterPro" id="IPR009016">
    <property type="entry name" value="Fe_hydrogenase"/>
</dbReference>
<dbReference type="EC" id="1.12.7.2" evidence="5"/>
<evidence type="ECO:0000256" key="2">
    <source>
        <dbReference type="ARBA" id="ARBA00023004"/>
    </source>
</evidence>
<dbReference type="KEGG" id="dru:Desru_2180"/>
<dbReference type="PROSITE" id="PS51379">
    <property type="entry name" value="4FE4S_FER_2"/>
    <property type="match status" value="2"/>
</dbReference>
<dbReference type="STRING" id="696281.Desru_2180"/>
<dbReference type="GO" id="GO:0008901">
    <property type="term" value="F:ferredoxin hydrogenase activity"/>
    <property type="evidence" value="ECO:0007669"/>
    <property type="project" value="UniProtKB-EC"/>
</dbReference>
<sequence>MNPVSEITILRRNIFTKVARRALNRPLDQGPSSIDMAALVKELIPDGPARYRCCIYKERAIVEERIRIVIGEAKTSPITIISEACNGCSLNKYIVTDACQNCVAHPCRNSCPKKIISVIQNRAFIDQNSCVECGKCAKACPYNAIIEITRPCERACTIKAIKVDDSRKAVLDMDKCVSCGMCVTVCPFGAITDTSQMLNVIDSLRKQEQPRVAIIAPAIAGQFGPKVTPGHIKSALLRLGFDRVVEAALGADQVAKEEAEEIKAHYDAGLMTNSCCPAYARAIVQKMPELTGNLSACLSPMKVVGQLVKKQYEDKVTTVFIGPCIAKKAEAADSREIDWVLTFEELAALLQAAEIDPAAQLPADMQDASPYGRLFARSGGVSAAVQRHLSGILVDISQVQGLSQCLTTLKLSAKKTDGNGFTFIEGMACEGGCIGGPGTMVSPAVAGRALEKYAGPLDTAKERDDSQITA</sequence>